<reference evidence="4" key="1">
    <citation type="submission" date="2020-10" db="EMBL/GenBank/DDBJ databases">
        <title>High-Quality Genome Resource of Clonostachys rosea strain S41 by Oxford Nanopore Long-Read Sequencing.</title>
        <authorList>
            <person name="Wang H."/>
        </authorList>
    </citation>
    <scope>NUCLEOTIDE SEQUENCE</scope>
    <source>
        <strain evidence="4">S41</strain>
    </source>
</reference>
<comment type="caution">
    <text evidence="4">The sequence shown here is derived from an EMBL/GenBank/DDBJ whole genome shotgun (WGS) entry which is preliminary data.</text>
</comment>
<organism evidence="4 5">
    <name type="scientific">Bionectria ochroleuca</name>
    <name type="common">Gliocladium roseum</name>
    <dbReference type="NCBI Taxonomy" id="29856"/>
    <lineage>
        <taxon>Eukaryota</taxon>
        <taxon>Fungi</taxon>
        <taxon>Dikarya</taxon>
        <taxon>Ascomycota</taxon>
        <taxon>Pezizomycotina</taxon>
        <taxon>Sordariomycetes</taxon>
        <taxon>Hypocreomycetidae</taxon>
        <taxon>Hypocreales</taxon>
        <taxon>Bionectriaceae</taxon>
        <taxon>Clonostachys</taxon>
    </lineage>
</organism>
<sequence>MPGVPKPYCQPCKHKRVRCDQAWPTCSACSRANIMCPGPSFALKFVAHKVRQAASTKPRDMASSSNDNSSHGPRDRARVSAASGANGRVLVARPRAARGVVPVGGRGSSLRSFRLVVSPQASLLSVSDQVASRLVATIEGPGAIRTTAMICLPSIPVRLSQSECLLDSANYWCSSWSDCKQGLRTPSVDTMNTYGKALQSLQLALNGPRALSPETLAAATMIHQTGEAFFLNMSWSGWKLHSDGVAQLLIRKGLPNLGDKLDVTATLTNQVLMAGYELQFPGETPFSSAPWKEALEQIRRISLADEGLGQDGLWVPMTELLEHCFYKRVEWATVIKSAHGNPTPYTCRSTEISTHMWQALDELEAGLPEYWAYIRKNVGDFGEVADPDFFVVGKKYWVAPGPKSRVVTEYIFNIFYIQLMVSRMLYDLGALYGESWLDAIKSKHRELSAHAWMLIPHMMQTNPFELQEFMPIFYLSFEGANEIEQKNILDAAEHIDKPMRRFGQNRDELQCGLLSNAKFMTGKP</sequence>
<dbReference type="InterPro" id="IPR053178">
    <property type="entry name" value="Osmoadaptation_assoc"/>
</dbReference>
<evidence type="ECO:0000256" key="1">
    <source>
        <dbReference type="ARBA" id="ARBA00023242"/>
    </source>
</evidence>
<dbReference type="PROSITE" id="PS50048">
    <property type="entry name" value="ZN2_CY6_FUNGAL_2"/>
    <property type="match status" value="1"/>
</dbReference>
<protein>
    <recommendedName>
        <fullName evidence="3">Zn(2)-C6 fungal-type domain-containing protein</fullName>
    </recommendedName>
</protein>
<accession>A0A8H7NMI0</accession>
<dbReference type="InterPro" id="IPR001138">
    <property type="entry name" value="Zn2Cys6_DnaBD"/>
</dbReference>
<dbReference type="InterPro" id="IPR036864">
    <property type="entry name" value="Zn2-C6_fun-type_DNA-bd_sf"/>
</dbReference>
<evidence type="ECO:0000313" key="4">
    <source>
        <dbReference type="EMBL" id="KAF9758561.1"/>
    </source>
</evidence>
<name>A0A8H7NMI0_BIOOC</name>
<dbReference type="EMBL" id="JADCTT010000001">
    <property type="protein sequence ID" value="KAF9758561.1"/>
    <property type="molecule type" value="Genomic_DNA"/>
</dbReference>
<dbReference type="AlphaFoldDB" id="A0A8H7NMI0"/>
<evidence type="ECO:0000256" key="2">
    <source>
        <dbReference type="SAM" id="MobiDB-lite"/>
    </source>
</evidence>
<dbReference type="CDD" id="cd00067">
    <property type="entry name" value="GAL4"/>
    <property type="match status" value="1"/>
</dbReference>
<gene>
    <name evidence="4" type="ORF">IM811_000255</name>
</gene>
<evidence type="ECO:0000313" key="5">
    <source>
        <dbReference type="Proteomes" id="UP000616885"/>
    </source>
</evidence>
<keyword evidence="1" id="KW-0539">Nucleus</keyword>
<dbReference type="GO" id="GO:0008270">
    <property type="term" value="F:zinc ion binding"/>
    <property type="evidence" value="ECO:0007669"/>
    <property type="project" value="InterPro"/>
</dbReference>
<evidence type="ECO:0000259" key="3">
    <source>
        <dbReference type="PROSITE" id="PS50048"/>
    </source>
</evidence>
<dbReference type="Gene3D" id="4.10.240.10">
    <property type="entry name" value="Zn(2)-C6 fungal-type DNA-binding domain"/>
    <property type="match status" value="1"/>
</dbReference>
<feature type="region of interest" description="Disordered" evidence="2">
    <location>
        <begin position="54"/>
        <end position="84"/>
    </location>
</feature>
<dbReference type="GO" id="GO:0000981">
    <property type="term" value="F:DNA-binding transcription factor activity, RNA polymerase II-specific"/>
    <property type="evidence" value="ECO:0007669"/>
    <property type="project" value="InterPro"/>
</dbReference>
<dbReference type="SUPFAM" id="SSF57701">
    <property type="entry name" value="Zn2/Cys6 DNA-binding domain"/>
    <property type="match status" value="1"/>
</dbReference>
<feature type="domain" description="Zn(2)-C6 fungal-type" evidence="3">
    <location>
        <begin position="9"/>
        <end position="36"/>
    </location>
</feature>
<feature type="compositionally biased region" description="Polar residues" evidence="2">
    <location>
        <begin position="62"/>
        <end position="71"/>
    </location>
</feature>
<dbReference type="PANTHER" id="PTHR38111">
    <property type="entry name" value="ZN(2)-C6 FUNGAL-TYPE DOMAIN-CONTAINING PROTEIN-RELATED"/>
    <property type="match status" value="1"/>
</dbReference>
<dbReference type="Proteomes" id="UP000616885">
    <property type="component" value="Unassembled WGS sequence"/>
</dbReference>
<proteinExistence type="predicted"/>
<dbReference type="PANTHER" id="PTHR38111:SF2">
    <property type="entry name" value="FINGER DOMAIN PROTEIN, PUTATIVE (AFU_ORTHOLOGUE AFUA_1G01560)-RELATED"/>
    <property type="match status" value="1"/>
</dbReference>
<dbReference type="Pfam" id="PF00172">
    <property type="entry name" value="Zn_clus"/>
    <property type="match status" value="1"/>
</dbReference>